<proteinExistence type="predicted"/>
<dbReference type="AlphaFoldDB" id="A0A835W7Q8"/>
<reference evidence="1" key="1">
    <citation type="journal article" date="2020" name="bioRxiv">
        <title>Comparative genomics of Chlamydomonas.</title>
        <authorList>
            <person name="Craig R.J."/>
            <person name="Hasan A.R."/>
            <person name="Ness R.W."/>
            <person name="Keightley P.D."/>
        </authorList>
    </citation>
    <scope>NUCLEOTIDE SEQUENCE</scope>
    <source>
        <strain evidence="1">SAG 7.73</strain>
    </source>
</reference>
<accession>A0A835W7Q8</accession>
<name>A0A835W7Q8_CHLIN</name>
<evidence type="ECO:0000313" key="2">
    <source>
        <dbReference type="Proteomes" id="UP000650467"/>
    </source>
</evidence>
<dbReference type="OrthoDB" id="524060at2759"/>
<keyword evidence="2" id="KW-1185">Reference proteome</keyword>
<dbReference type="Proteomes" id="UP000650467">
    <property type="component" value="Unassembled WGS sequence"/>
</dbReference>
<evidence type="ECO:0000313" key="1">
    <source>
        <dbReference type="EMBL" id="KAG2438701.1"/>
    </source>
</evidence>
<organism evidence="1 2">
    <name type="scientific">Chlamydomonas incerta</name>
    <dbReference type="NCBI Taxonomy" id="51695"/>
    <lineage>
        <taxon>Eukaryota</taxon>
        <taxon>Viridiplantae</taxon>
        <taxon>Chlorophyta</taxon>
        <taxon>core chlorophytes</taxon>
        <taxon>Chlorophyceae</taxon>
        <taxon>CS clade</taxon>
        <taxon>Chlamydomonadales</taxon>
        <taxon>Chlamydomonadaceae</taxon>
        <taxon>Chlamydomonas</taxon>
    </lineage>
</organism>
<comment type="caution">
    <text evidence="1">The sequence shown here is derived from an EMBL/GenBank/DDBJ whole genome shotgun (WGS) entry which is preliminary data.</text>
</comment>
<dbReference type="EMBL" id="JAEHOC010000009">
    <property type="protein sequence ID" value="KAG2438701.1"/>
    <property type="molecule type" value="Genomic_DNA"/>
</dbReference>
<gene>
    <name evidence="1" type="ORF">HXX76_005247</name>
</gene>
<sequence length="227" mass="23728">MSDKLNVPAEGLRGLVGIILIHSRKGAALVGWEQGRGAAFKVLGSDADGPILSAPIPMQMQKFTVGLQLGYNSVYTMLCVYDQFTWTDLLRVDTAGMVMGKDITLMGLQGDYTPTTSIQPMPTLSDQAAPKAMRPVRAITVSDSFMIVEVSVYGGSLSVDVEMLTGAYGGIATVDQVLAGTVPAPHELDLAVTAVRKELGQLGAAVTASEARVAAAKAEAEAKASAK</sequence>
<protein>
    <submittedName>
        <fullName evidence="1">Uncharacterized protein</fullName>
    </submittedName>
</protein>